<dbReference type="AlphaFoldDB" id="A0A8H6MKC3"/>
<organism evidence="2 3">
    <name type="scientific">Colletotrichum sojae</name>
    <dbReference type="NCBI Taxonomy" id="2175907"/>
    <lineage>
        <taxon>Eukaryota</taxon>
        <taxon>Fungi</taxon>
        <taxon>Dikarya</taxon>
        <taxon>Ascomycota</taxon>
        <taxon>Pezizomycotina</taxon>
        <taxon>Sordariomycetes</taxon>
        <taxon>Hypocreomycetidae</taxon>
        <taxon>Glomerellales</taxon>
        <taxon>Glomerellaceae</taxon>
        <taxon>Colletotrichum</taxon>
        <taxon>Colletotrichum orchidearum species complex</taxon>
    </lineage>
</organism>
<sequence length="216" mass="23961">MSPTRPLQEPGSSEYKKKLRSSSVATSSVLPLRRSKRLLSETGSSKHKKKLKPSSVGPSRRPRPVQPPLSSKASVRLLSTHLSHWVEKLPATMIGTLGGKGGNDLVMPKNSSDGRRLTWEEWVREITRKVTNSPKTADDCWFIRGFASLAVGYPVKKVSKDGNKNRWPVHQMTFFLKNPERITDGADKGIHAPTDVTEAGSMLRRAFLVYASTLIT</sequence>
<reference evidence="2 3" key="1">
    <citation type="journal article" date="2020" name="Phytopathology">
        <title>Genome Sequence Resources of Colletotrichum truncatum, C. plurivorum, C. musicola, and C. sojae: Four Species Pathogenic to Soybean (Glycine max).</title>
        <authorList>
            <person name="Rogerio F."/>
            <person name="Boufleur T.R."/>
            <person name="Ciampi-Guillardi M."/>
            <person name="Sukno S.A."/>
            <person name="Thon M.R."/>
            <person name="Massola Junior N.S."/>
            <person name="Baroncelli R."/>
        </authorList>
    </citation>
    <scope>NUCLEOTIDE SEQUENCE [LARGE SCALE GENOMIC DNA]</scope>
    <source>
        <strain evidence="2 3">LFN0009</strain>
    </source>
</reference>
<evidence type="ECO:0000313" key="3">
    <source>
        <dbReference type="Proteomes" id="UP000652219"/>
    </source>
</evidence>
<accession>A0A8H6MKC3</accession>
<dbReference type="Proteomes" id="UP000652219">
    <property type="component" value="Unassembled WGS sequence"/>
</dbReference>
<gene>
    <name evidence="2" type="ORF">CSOJ01_14112</name>
</gene>
<dbReference type="EMBL" id="WIGN01000450">
    <property type="protein sequence ID" value="KAF6792682.1"/>
    <property type="molecule type" value="Genomic_DNA"/>
</dbReference>
<keyword evidence="3" id="KW-1185">Reference proteome</keyword>
<protein>
    <submittedName>
        <fullName evidence="2">Uncharacterized protein</fullName>
    </submittedName>
</protein>
<evidence type="ECO:0000313" key="2">
    <source>
        <dbReference type="EMBL" id="KAF6792682.1"/>
    </source>
</evidence>
<evidence type="ECO:0000256" key="1">
    <source>
        <dbReference type="SAM" id="MobiDB-lite"/>
    </source>
</evidence>
<proteinExistence type="predicted"/>
<name>A0A8H6MKC3_9PEZI</name>
<feature type="region of interest" description="Disordered" evidence="1">
    <location>
        <begin position="1"/>
        <end position="72"/>
    </location>
</feature>
<comment type="caution">
    <text evidence="2">The sequence shown here is derived from an EMBL/GenBank/DDBJ whole genome shotgun (WGS) entry which is preliminary data.</text>
</comment>